<evidence type="ECO:0000259" key="1">
    <source>
        <dbReference type="Pfam" id="PF04326"/>
    </source>
</evidence>
<dbReference type="Gene3D" id="3.30.950.30">
    <property type="entry name" value="Schlafen, AAA domain"/>
    <property type="match status" value="1"/>
</dbReference>
<sequence length="59" mass="6551">MFEESQKLELKREITEGLKKENIAFANTDGGEILIGIEDDGTVVGLTNPKKIWKPSATF</sequence>
<dbReference type="Proteomes" id="UP001241988">
    <property type="component" value="Unassembled WGS sequence"/>
</dbReference>
<reference evidence="2 3" key="1">
    <citation type="submission" date="2023-07" db="EMBL/GenBank/DDBJ databases">
        <title>Genomic Encyclopedia of Type Strains, Phase IV (KMG-IV): sequencing the most valuable type-strain genomes for metagenomic binning, comparative biology and taxonomic classification.</title>
        <authorList>
            <person name="Goeker M."/>
        </authorList>
    </citation>
    <scope>NUCLEOTIDE SEQUENCE [LARGE SCALE GENOMIC DNA]</scope>
    <source>
        <strain evidence="2 3">DSM 16419</strain>
    </source>
</reference>
<comment type="caution">
    <text evidence="2">The sequence shown here is derived from an EMBL/GenBank/DDBJ whole genome shotgun (WGS) entry which is preliminary data.</text>
</comment>
<protein>
    <submittedName>
        <fullName evidence="2">HTH transcriptional regulator</fullName>
    </submittedName>
</protein>
<dbReference type="RefSeq" id="WP_308786960.1">
    <property type="nucleotide sequence ID" value="NZ_JAUSWB010000004.1"/>
</dbReference>
<evidence type="ECO:0000313" key="2">
    <source>
        <dbReference type="EMBL" id="MDQ0428805.1"/>
    </source>
</evidence>
<evidence type="ECO:0000313" key="3">
    <source>
        <dbReference type="Proteomes" id="UP001241988"/>
    </source>
</evidence>
<dbReference type="InterPro" id="IPR038461">
    <property type="entry name" value="Schlafen_AlbA_2_dom_sf"/>
</dbReference>
<keyword evidence="3" id="KW-1185">Reference proteome</keyword>
<organism evidence="2 3">
    <name type="scientific">Planomicrobium stackebrandtii</name>
    <dbReference type="NCBI Taxonomy" id="253160"/>
    <lineage>
        <taxon>Bacteria</taxon>
        <taxon>Bacillati</taxon>
        <taxon>Bacillota</taxon>
        <taxon>Bacilli</taxon>
        <taxon>Bacillales</taxon>
        <taxon>Caryophanaceae</taxon>
        <taxon>Planomicrobium</taxon>
    </lineage>
</organism>
<accession>A0ABU0GTX0</accession>
<dbReference type="InterPro" id="IPR007421">
    <property type="entry name" value="Schlafen_AlbA_2_dom"/>
</dbReference>
<dbReference type="EMBL" id="JAUSWB010000004">
    <property type="protein sequence ID" value="MDQ0428805.1"/>
    <property type="molecule type" value="Genomic_DNA"/>
</dbReference>
<gene>
    <name evidence="2" type="ORF">QOZ98_001632</name>
</gene>
<dbReference type="Pfam" id="PF04326">
    <property type="entry name" value="SLFN_AlbA_2"/>
    <property type="match status" value="1"/>
</dbReference>
<feature type="domain" description="Schlafen AlbA-2" evidence="1">
    <location>
        <begin position="4"/>
        <end position="48"/>
    </location>
</feature>
<proteinExistence type="predicted"/>
<name>A0ABU0GTX0_9BACL</name>